<accession>A0ABW5X651</accession>
<dbReference type="InterPro" id="IPR000834">
    <property type="entry name" value="Peptidase_M14"/>
</dbReference>
<evidence type="ECO:0000256" key="5">
    <source>
        <dbReference type="ARBA" id="ARBA00022833"/>
    </source>
</evidence>
<reference evidence="9" key="1">
    <citation type="journal article" date="2019" name="Int. J. Syst. Evol. Microbiol.">
        <title>The Global Catalogue of Microorganisms (GCM) 10K type strain sequencing project: providing services to taxonomists for standard genome sequencing and annotation.</title>
        <authorList>
            <consortium name="The Broad Institute Genomics Platform"/>
            <consortium name="The Broad Institute Genome Sequencing Center for Infectious Disease"/>
            <person name="Wu L."/>
            <person name="Ma J."/>
        </authorList>
    </citation>
    <scope>NUCLEOTIDE SEQUENCE [LARGE SCALE GENOMIC DNA]</scope>
    <source>
        <strain evidence="9">KCTC 52925</strain>
    </source>
</reference>
<feature type="domain" description="Peptidase M14" evidence="7">
    <location>
        <begin position="37"/>
        <end position="329"/>
    </location>
</feature>
<comment type="similarity">
    <text evidence="2">Belongs to the peptidase M14 family.</text>
</comment>
<dbReference type="SUPFAM" id="SSF52317">
    <property type="entry name" value="Class I glutamine amidotransferase-like"/>
    <property type="match status" value="1"/>
</dbReference>
<dbReference type="Proteomes" id="UP001597438">
    <property type="component" value="Unassembled WGS sequence"/>
</dbReference>
<dbReference type="SUPFAM" id="SSF53187">
    <property type="entry name" value="Zn-dependent exopeptidases"/>
    <property type="match status" value="1"/>
</dbReference>
<keyword evidence="6" id="KW-0482">Metalloprotease</keyword>
<dbReference type="CDD" id="cd06238">
    <property type="entry name" value="M14-like"/>
    <property type="match status" value="1"/>
</dbReference>
<keyword evidence="9" id="KW-1185">Reference proteome</keyword>
<name>A0ABW5X651_9FLAO</name>
<evidence type="ECO:0000256" key="1">
    <source>
        <dbReference type="ARBA" id="ARBA00001947"/>
    </source>
</evidence>
<dbReference type="PANTHER" id="PTHR11705:SF143">
    <property type="entry name" value="SLL0236 PROTEIN"/>
    <property type="match status" value="1"/>
</dbReference>
<keyword evidence="5" id="KW-0862">Zinc</keyword>
<sequence>MKNHFSFFLLFLLFSITTYGQLQNPREFLGYELGAQFSRHADVVRYFEHVAENSNLVNYQFYGKTNERRPLSYAIISSEENLANLEQIRTAHLQNAGLETGDSKPDKAIVWLSYNVHGNEASSTEAAMKTLYELVTNRKDFLQNTVVIIDPCVNPDGRDRYANWYNQVKASPYNTSQAAAEHDEPWPGGRPNHYLFDLNRDWAWATQVETQQRLKIYNQWLPHIHVDFHEQGINDPYYFAPAAKPFHEIITPFQIDFQTKIGKNHAKYFDEEGWLYFTGERFDLLYPSYGDTYPTYLGAVGMTYEQAGNGMAGLGIQTDEASVLTLKDRLNHHFTTGISTVEVASQNAEELNKQFRSFFKNENINYKSYALKGDADKIRILKKLLDRHEINYGYTGSGKISGYQYNSGKEGNFQGTEQTLVVSTNQPKGKMVKVLFEPQTMLQDSLTYDITAWSLPYAYGLESIASTKLISGNTKNEVEKINNVTAAKGAGYISKWTSMEDARFLAALIKADVKVRFSEVPFKNGGEQYGRGSLLITKSDNLDLENFDEKVVEIANEFNRKLSPAQSSFADEGPDFGSSSMQLINNPKVALLRGAGTSSLNFGEIWYFFEQELNYPVTPIGTDYFADINLSEFDILIMPTGRYGDILDEDTTKKVSDWVKNGGKLIAIGNAIASFADSEDFDISENKITPKDTLKKGNLTSYADRERESIKDLITGSIIETQVDATHPMAFGYDDTYFTLKLNSDSYALLNDGYNVAYIKDPKVVSGFAGDNAKKGLKNSLVFGEERMGGGSFIYMVDNPLFRAFWENGKLFFVNSIFFVNNNSFNDL</sequence>
<dbReference type="Pfam" id="PF00246">
    <property type="entry name" value="Peptidase_M14"/>
    <property type="match status" value="1"/>
</dbReference>
<gene>
    <name evidence="8" type="ORF">ACFSYS_14105</name>
</gene>
<dbReference type="Gene3D" id="3.40.630.10">
    <property type="entry name" value="Zn peptidases"/>
    <property type="match status" value="1"/>
</dbReference>
<keyword evidence="4" id="KW-0378">Hydrolase</keyword>
<keyword evidence="3" id="KW-0645">Protease</keyword>
<dbReference type="RefSeq" id="WP_251738952.1">
    <property type="nucleotide sequence ID" value="NZ_JBHUOJ010000032.1"/>
</dbReference>
<dbReference type="InterPro" id="IPR029062">
    <property type="entry name" value="Class_I_gatase-like"/>
</dbReference>
<comment type="cofactor">
    <cofactor evidence="1">
        <name>Zn(2+)</name>
        <dbReference type="ChEBI" id="CHEBI:29105"/>
    </cofactor>
</comment>
<evidence type="ECO:0000313" key="9">
    <source>
        <dbReference type="Proteomes" id="UP001597438"/>
    </source>
</evidence>
<protein>
    <submittedName>
        <fullName evidence="8">M14 family metallopeptidase</fullName>
    </submittedName>
</protein>
<comment type="caution">
    <text evidence="8">The sequence shown here is derived from an EMBL/GenBank/DDBJ whole genome shotgun (WGS) entry which is preliminary data.</text>
</comment>
<evidence type="ECO:0000256" key="6">
    <source>
        <dbReference type="ARBA" id="ARBA00023049"/>
    </source>
</evidence>
<dbReference type="SMART" id="SM00631">
    <property type="entry name" value="Zn_pept"/>
    <property type="match status" value="1"/>
</dbReference>
<evidence type="ECO:0000259" key="7">
    <source>
        <dbReference type="SMART" id="SM00631"/>
    </source>
</evidence>
<dbReference type="EMBL" id="JBHUOJ010000032">
    <property type="protein sequence ID" value="MFD2834421.1"/>
    <property type="molecule type" value="Genomic_DNA"/>
</dbReference>
<dbReference type="CDD" id="cd03143">
    <property type="entry name" value="A4_beta-galactosidase_middle_domain"/>
    <property type="match status" value="1"/>
</dbReference>
<evidence type="ECO:0000256" key="3">
    <source>
        <dbReference type="ARBA" id="ARBA00022670"/>
    </source>
</evidence>
<evidence type="ECO:0000256" key="2">
    <source>
        <dbReference type="ARBA" id="ARBA00005988"/>
    </source>
</evidence>
<proteinExistence type="inferred from homology"/>
<evidence type="ECO:0000313" key="8">
    <source>
        <dbReference type="EMBL" id="MFD2834421.1"/>
    </source>
</evidence>
<dbReference type="PANTHER" id="PTHR11705">
    <property type="entry name" value="PROTEASE FAMILY M14 CARBOXYPEPTIDASE A,B"/>
    <property type="match status" value="1"/>
</dbReference>
<evidence type="ECO:0000256" key="4">
    <source>
        <dbReference type="ARBA" id="ARBA00022801"/>
    </source>
</evidence>
<organism evidence="8 9">
    <name type="scientific">Christiangramia antarctica</name>
    <dbReference type="NCBI Taxonomy" id="2058158"/>
    <lineage>
        <taxon>Bacteria</taxon>
        <taxon>Pseudomonadati</taxon>
        <taxon>Bacteroidota</taxon>
        <taxon>Flavobacteriia</taxon>
        <taxon>Flavobacteriales</taxon>
        <taxon>Flavobacteriaceae</taxon>
        <taxon>Christiangramia</taxon>
    </lineage>
</organism>